<dbReference type="AlphaFoldDB" id="Q22BZ5"/>
<evidence type="ECO:0000313" key="3">
    <source>
        <dbReference type="Proteomes" id="UP000009168"/>
    </source>
</evidence>
<evidence type="ECO:0008006" key="4">
    <source>
        <dbReference type="Google" id="ProtNLM"/>
    </source>
</evidence>
<sequence>MKSIILAVALIAIVSAQTYNFTVSQGCNPKYCQRNFWTFNNTQASMDCPVVGEGKAYLSNPTMSPSEMTLQIATLNKLGKPQNVFVPLKVNFVNIEAEFDHNTTFSIQNCQEAWASQNIPLCKNHTFVGIRKQNNTVLGNCTFGLDAVSPF</sequence>
<dbReference type="InParanoid" id="Q22BZ5"/>
<evidence type="ECO:0000313" key="2">
    <source>
        <dbReference type="EMBL" id="EAR82814.1"/>
    </source>
</evidence>
<protein>
    <recommendedName>
        <fullName evidence="4">Transmembrane protein</fullName>
    </recommendedName>
</protein>
<gene>
    <name evidence="2" type="ORF">TTHERM_01081740</name>
</gene>
<dbReference type="EMBL" id="GG662684">
    <property type="protein sequence ID" value="EAR82814.1"/>
    <property type="molecule type" value="Genomic_DNA"/>
</dbReference>
<reference evidence="3" key="1">
    <citation type="journal article" date="2006" name="PLoS Biol.">
        <title>Macronuclear genome sequence of the ciliate Tetrahymena thermophila, a model eukaryote.</title>
        <authorList>
            <person name="Eisen J.A."/>
            <person name="Coyne R.S."/>
            <person name="Wu M."/>
            <person name="Wu D."/>
            <person name="Thiagarajan M."/>
            <person name="Wortman J.R."/>
            <person name="Badger J.H."/>
            <person name="Ren Q."/>
            <person name="Amedeo P."/>
            <person name="Jones K.M."/>
            <person name="Tallon L.J."/>
            <person name="Delcher A.L."/>
            <person name="Salzberg S.L."/>
            <person name="Silva J.C."/>
            <person name="Haas B.J."/>
            <person name="Majoros W.H."/>
            <person name="Farzad M."/>
            <person name="Carlton J.M."/>
            <person name="Smith R.K. Jr."/>
            <person name="Garg J."/>
            <person name="Pearlman R.E."/>
            <person name="Karrer K.M."/>
            <person name="Sun L."/>
            <person name="Manning G."/>
            <person name="Elde N.C."/>
            <person name="Turkewitz A.P."/>
            <person name="Asai D.J."/>
            <person name="Wilkes D.E."/>
            <person name="Wang Y."/>
            <person name="Cai H."/>
            <person name="Collins K."/>
            <person name="Stewart B.A."/>
            <person name="Lee S.R."/>
            <person name="Wilamowska K."/>
            <person name="Weinberg Z."/>
            <person name="Ruzzo W.L."/>
            <person name="Wloga D."/>
            <person name="Gaertig J."/>
            <person name="Frankel J."/>
            <person name="Tsao C.-C."/>
            <person name="Gorovsky M.A."/>
            <person name="Keeling P.J."/>
            <person name="Waller R.F."/>
            <person name="Patron N.J."/>
            <person name="Cherry J.M."/>
            <person name="Stover N.A."/>
            <person name="Krieger C.J."/>
            <person name="del Toro C."/>
            <person name="Ryder H.F."/>
            <person name="Williamson S.C."/>
            <person name="Barbeau R.A."/>
            <person name="Hamilton E.P."/>
            <person name="Orias E."/>
        </authorList>
    </citation>
    <scope>NUCLEOTIDE SEQUENCE [LARGE SCALE GENOMIC DNA]</scope>
    <source>
        <strain evidence="3">SB210</strain>
    </source>
</reference>
<dbReference type="Proteomes" id="UP000009168">
    <property type="component" value="Unassembled WGS sequence"/>
</dbReference>
<keyword evidence="1" id="KW-0732">Signal</keyword>
<accession>Q22BZ5</accession>
<proteinExistence type="predicted"/>
<feature type="signal peptide" evidence="1">
    <location>
        <begin position="1"/>
        <end position="16"/>
    </location>
</feature>
<name>Q22BZ5_TETTS</name>
<dbReference type="PROSITE" id="PS51257">
    <property type="entry name" value="PROKAR_LIPOPROTEIN"/>
    <property type="match status" value="1"/>
</dbReference>
<keyword evidence="3" id="KW-1185">Reference proteome</keyword>
<dbReference type="HOGENOM" id="CLU_136498_0_0_1"/>
<organism evidence="2 3">
    <name type="scientific">Tetrahymena thermophila (strain SB210)</name>
    <dbReference type="NCBI Taxonomy" id="312017"/>
    <lineage>
        <taxon>Eukaryota</taxon>
        <taxon>Sar</taxon>
        <taxon>Alveolata</taxon>
        <taxon>Ciliophora</taxon>
        <taxon>Intramacronucleata</taxon>
        <taxon>Oligohymenophorea</taxon>
        <taxon>Hymenostomatida</taxon>
        <taxon>Tetrahymenina</taxon>
        <taxon>Tetrahymenidae</taxon>
        <taxon>Tetrahymena</taxon>
    </lineage>
</organism>
<dbReference type="RefSeq" id="XP_001030477.1">
    <property type="nucleotide sequence ID" value="XM_001030477.1"/>
</dbReference>
<dbReference type="GeneID" id="7842610"/>
<dbReference type="KEGG" id="tet:TTHERM_01081740"/>
<feature type="chain" id="PRO_5004201284" description="Transmembrane protein" evidence="1">
    <location>
        <begin position="17"/>
        <end position="151"/>
    </location>
</feature>
<evidence type="ECO:0000256" key="1">
    <source>
        <dbReference type="SAM" id="SignalP"/>
    </source>
</evidence>